<evidence type="ECO:0000313" key="1">
    <source>
        <dbReference type="EMBL" id="KAJ9124820.1"/>
    </source>
</evidence>
<dbReference type="EMBL" id="JASBWV010000009">
    <property type="protein sequence ID" value="KAJ9124820.1"/>
    <property type="molecule type" value="Genomic_DNA"/>
</dbReference>
<accession>A0ACC2XMH2</accession>
<comment type="caution">
    <text evidence="1">The sequence shown here is derived from an EMBL/GenBank/DDBJ whole genome shotgun (WGS) entry which is preliminary data.</text>
</comment>
<evidence type="ECO:0000313" key="2">
    <source>
        <dbReference type="Proteomes" id="UP001234202"/>
    </source>
</evidence>
<gene>
    <name evidence="1" type="ORF">QFC24_003189</name>
</gene>
<dbReference type="Proteomes" id="UP001234202">
    <property type="component" value="Unassembled WGS sequence"/>
</dbReference>
<organism evidence="1 2">
    <name type="scientific">Naganishia onofrii</name>
    <dbReference type="NCBI Taxonomy" id="1851511"/>
    <lineage>
        <taxon>Eukaryota</taxon>
        <taxon>Fungi</taxon>
        <taxon>Dikarya</taxon>
        <taxon>Basidiomycota</taxon>
        <taxon>Agaricomycotina</taxon>
        <taxon>Tremellomycetes</taxon>
        <taxon>Filobasidiales</taxon>
        <taxon>Filobasidiaceae</taxon>
        <taxon>Naganishia</taxon>
    </lineage>
</organism>
<sequence>MDQLETDESLLIPKAQKALERYGHQVVVGNDLHRRKLEVVLVELDSTSSCVGDDTRQDQKMQSASGASVQAQGRGNGQGKTFKQSWLRLAELQEEKKSQGLSLEEVEIEEMIVRRLVERHDQWLLNH</sequence>
<name>A0ACC2XMH2_9TREE</name>
<protein>
    <submittedName>
        <fullName evidence="1">Uncharacterized protein</fullName>
    </submittedName>
</protein>
<keyword evidence="2" id="KW-1185">Reference proteome</keyword>
<reference evidence="1" key="1">
    <citation type="submission" date="2023-04" db="EMBL/GenBank/DDBJ databases">
        <title>Draft Genome sequencing of Naganishia species isolated from polar environments using Oxford Nanopore Technology.</title>
        <authorList>
            <person name="Leo P."/>
            <person name="Venkateswaran K."/>
        </authorList>
    </citation>
    <scope>NUCLEOTIDE SEQUENCE</scope>
    <source>
        <strain evidence="1">DBVPG 5303</strain>
    </source>
</reference>
<proteinExistence type="predicted"/>